<dbReference type="AlphaFoldDB" id="A0A0A9AXC6"/>
<dbReference type="EMBL" id="GBRH01242124">
    <property type="protein sequence ID" value="JAD55771.1"/>
    <property type="molecule type" value="Transcribed_RNA"/>
</dbReference>
<name>A0A0A9AXC6_ARUDO</name>
<sequence>MLADSCQLHGFIDSSIFYVACERQLKCPAKCIEVLLNLFRSKHKLVAYW</sequence>
<proteinExistence type="predicted"/>
<accession>A0A0A9AXC6</accession>
<reference evidence="1" key="1">
    <citation type="submission" date="2014-09" db="EMBL/GenBank/DDBJ databases">
        <authorList>
            <person name="Magalhaes I.L.F."/>
            <person name="Oliveira U."/>
            <person name="Santos F.R."/>
            <person name="Vidigal T.H.D.A."/>
            <person name="Brescovit A.D."/>
            <person name="Santos A.J."/>
        </authorList>
    </citation>
    <scope>NUCLEOTIDE SEQUENCE</scope>
    <source>
        <tissue evidence="1">Shoot tissue taken approximately 20 cm above the soil surface</tissue>
    </source>
</reference>
<organism evidence="1">
    <name type="scientific">Arundo donax</name>
    <name type="common">Giant reed</name>
    <name type="synonym">Donax arundinaceus</name>
    <dbReference type="NCBI Taxonomy" id="35708"/>
    <lineage>
        <taxon>Eukaryota</taxon>
        <taxon>Viridiplantae</taxon>
        <taxon>Streptophyta</taxon>
        <taxon>Embryophyta</taxon>
        <taxon>Tracheophyta</taxon>
        <taxon>Spermatophyta</taxon>
        <taxon>Magnoliopsida</taxon>
        <taxon>Liliopsida</taxon>
        <taxon>Poales</taxon>
        <taxon>Poaceae</taxon>
        <taxon>PACMAD clade</taxon>
        <taxon>Arundinoideae</taxon>
        <taxon>Arundineae</taxon>
        <taxon>Arundo</taxon>
    </lineage>
</organism>
<evidence type="ECO:0000313" key="1">
    <source>
        <dbReference type="EMBL" id="JAD55771.1"/>
    </source>
</evidence>
<protein>
    <submittedName>
        <fullName evidence="1">Uncharacterized protein</fullName>
    </submittedName>
</protein>
<reference evidence="1" key="2">
    <citation type="journal article" date="2015" name="Data Brief">
        <title>Shoot transcriptome of the giant reed, Arundo donax.</title>
        <authorList>
            <person name="Barrero R.A."/>
            <person name="Guerrero F.D."/>
            <person name="Moolhuijzen P."/>
            <person name="Goolsby J.A."/>
            <person name="Tidwell J."/>
            <person name="Bellgard S.E."/>
            <person name="Bellgard M.I."/>
        </authorList>
    </citation>
    <scope>NUCLEOTIDE SEQUENCE</scope>
    <source>
        <tissue evidence="1">Shoot tissue taken approximately 20 cm above the soil surface</tissue>
    </source>
</reference>